<dbReference type="AlphaFoldDB" id="A0A418VSR6"/>
<sequence length="31" mass="3097">MSIKIAKKQVMTIAGRAGVCCGSCCAPVGVN</sequence>
<dbReference type="Proteomes" id="UP000283458">
    <property type="component" value="Unassembled WGS sequence"/>
</dbReference>
<organism evidence="1 2">
    <name type="scientific">Azospirillum cavernae</name>
    <dbReference type="NCBI Taxonomy" id="2320860"/>
    <lineage>
        <taxon>Bacteria</taxon>
        <taxon>Pseudomonadati</taxon>
        <taxon>Pseudomonadota</taxon>
        <taxon>Alphaproteobacteria</taxon>
        <taxon>Rhodospirillales</taxon>
        <taxon>Azospirillaceae</taxon>
        <taxon>Azospirillum</taxon>
    </lineage>
</organism>
<reference evidence="1 2" key="1">
    <citation type="submission" date="2018-09" db="EMBL/GenBank/DDBJ databases">
        <authorList>
            <person name="Zhu H."/>
        </authorList>
    </citation>
    <scope>NUCLEOTIDE SEQUENCE [LARGE SCALE GENOMIC DNA]</scope>
    <source>
        <strain evidence="1 2">K2W22B-5</strain>
    </source>
</reference>
<name>A0A418VSR6_9PROT</name>
<evidence type="ECO:0000313" key="1">
    <source>
        <dbReference type="EMBL" id="RJF79534.1"/>
    </source>
</evidence>
<dbReference type="Pfam" id="PF25751">
    <property type="entry name" value="Methanobactin"/>
    <property type="match status" value="1"/>
</dbReference>
<dbReference type="RefSeq" id="WP_119832990.1">
    <property type="nucleotide sequence ID" value="NZ_QYUL01000003.1"/>
</dbReference>
<comment type="caution">
    <text evidence="1">The sequence shown here is derived from an EMBL/GenBank/DDBJ whole genome shotgun (WGS) entry which is preliminary data.</text>
</comment>
<accession>A0A418VSR6</accession>
<protein>
    <submittedName>
        <fullName evidence="1">Methanobactin</fullName>
    </submittedName>
</protein>
<gene>
    <name evidence="1" type="primary">mbnA</name>
    <name evidence="1" type="ORF">D3877_22505</name>
</gene>
<dbReference type="NCBIfam" id="TIGR04071">
    <property type="entry name" value="methanobac_OB3b"/>
    <property type="match status" value="1"/>
</dbReference>
<keyword evidence="2" id="KW-1185">Reference proteome</keyword>
<dbReference type="InterPro" id="IPR023963">
    <property type="entry name" value="Methanobactin_OB3b"/>
</dbReference>
<evidence type="ECO:0000313" key="2">
    <source>
        <dbReference type="Proteomes" id="UP000283458"/>
    </source>
</evidence>
<dbReference type="EMBL" id="QYUL01000003">
    <property type="protein sequence ID" value="RJF79534.1"/>
    <property type="molecule type" value="Genomic_DNA"/>
</dbReference>
<proteinExistence type="predicted"/>